<accession>A0A0B7KMU3</accession>
<organism evidence="1">
    <name type="scientific">Bionectria ochroleuca</name>
    <name type="common">Gliocladium roseum</name>
    <dbReference type="NCBI Taxonomy" id="29856"/>
    <lineage>
        <taxon>Eukaryota</taxon>
        <taxon>Fungi</taxon>
        <taxon>Dikarya</taxon>
        <taxon>Ascomycota</taxon>
        <taxon>Pezizomycotina</taxon>
        <taxon>Sordariomycetes</taxon>
        <taxon>Hypocreomycetidae</taxon>
        <taxon>Hypocreales</taxon>
        <taxon>Bionectriaceae</taxon>
        <taxon>Clonostachys</taxon>
    </lineage>
</organism>
<gene>
    <name evidence="1" type="ORF">BN869_000012795_1</name>
</gene>
<dbReference type="AlphaFoldDB" id="A0A0B7KMU3"/>
<protein>
    <submittedName>
        <fullName evidence="1">Uncharacterized protein</fullName>
    </submittedName>
</protein>
<sequence length="107" mass="11584">MSYENRMGSQEPTDAFHFGYNSVGSGDPGFTNSGPESFNMGNFMAGLSSSCNNPSDKKLLLLCDIQIDLLTRAIKRAEQMKAIICQKHSGAGQAGTTECAELPDQRF</sequence>
<proteinExistence type="predicted"/>
<evidence type="ECO:0000313" key="1">
    <source>
        <dbReference type="EMBL" id="CEO56737.1"/>
    </source>
</evidence>
<name>A0A0B7KMU3_BIOOC</name>
<dbReference type="EMBL" id="CDPU01000073">
    <property type="protein sequence ID" value="CEO56737.1"/>
    <property type="molecule type" value="Genomic_DNA"/>
</dbReference>
<reference evidence="1" key="1">
    <citation type="submission" date="2015-01" db="EMBL/GenBank/DDBJ databases">
        <authorList>
            <person name="Durling Mikael"/>
        </authorList>
    </citation>
    <scope>NUCLEOTIDE SEQUENCE</scope>
</reference>